<evidence type="ECO:0000256" key="1">
    <source>
        <dbReference type="SAM" id="Phobius"/>
    </source>
</evidence>
<feature type="transmembrane region" description="Helical" evidence="1">
    <location>
        <begin position="56"/>
        <end position="79"/>
    </location>
</feature>
<reference evidence="2 3" key="1">
    <citation type="journal article" date="2010" name="Nature">
        <title>Comparative genomics reveals mobile pathogenicity chromosomes in Fusarium.</title>
        <authorList>
            <person name="Ma L.J."/>
            <person name="van der Does H.C."/>
            <person name="Borkovich K.A."/>
            <person name="Coleman J.J."/>
            <person name="Daboussi M.J."/>
            <person name="Di Pietro A."/>
            <person name="Dufresne M."/>
            <person name="Freitag M."/>
            <person name="Grabherr M."/>
            <person name="Henrissat B."/>
            <person name="Houterman P.M."/>
            <person name="Kang S."/>
            <person name="Shim W.B."/>
            <person name="Woloshuk C."/>
            <person name="Xie X."/>
            <person name="Xu J.R."/>
            <person name="Antoniw J."/>
            <person name="Baker S.E."/>
            <person name="Bluhm B.H."/>
            <person name="Breakspear A."/>
            <person name="Brown D.W."/>
            <person name="Butchko R.A."/>
            <person name="Chapman S."/>
            <person name="Coulson R."/>
            <person name="Coutinho P.M."/>
            <person name="Danchin E.G."/>
            <person name="Diener A."/>
            <person name="Gale L.R."/>
            <person name="Gardiner D.M."/>
            <person name="Goff S."/>
            <person name="Hammond-Kosack K.E."/>
            <person name="Hilburn K."/>
            <person name="Hua-Van A."/>
            <person name="Jonkers W."/>
            <person name="Kazan K."/>
            <person name="Kodira C.D."/>
            <person name="Koehrsen M."/>
            <person name="Kumar L."/>
            <person name="Lee Y.H."/>
            <person name="Li L."/>
            <person name="Manners J.M."/>
            <person name="Miranda-Saavedra D."/>
            <person name="Mukherjee M."/>
            <person name="Park G."/>
            <person name="Park J."/>
            <person name="Park S.Y."/>
            <person name="Proctor R.H."/>
            <person name="Regev A."/>
            <person name="Ruiz-Roldan M.C."/>
            <person name="Sain D."/>
            <person name="Sakthikumar S."/>
            <person name="Sykes S."/>
            <person name="Schwartz D.C."/>
            <person name="Turgeon B.G."/>
            <person name="Wapinski I."/>
            <person name="Yoder O."/>
            <person name="Young S."/>
            <person name="Zeng Q."/>
            <person name="Zhou S."/>
            <person name="Galagan J."/>
            <person name="Cuomo C.A."/>
            <person name="Kistler H.C."/>
            <person name="Rep M."/>
        </authorList>
    </citation>
    <scope>NUCLEOTIDE SEQUENCE [LARGE SCALE GENOMIC DNA]</scope>
    <source>
        <strain evidence="3">M3125 / FGSC 7600</strain>
    </source>
</reference>
<dbReference type="EMBL" id="CM000578">
    <property type="protein sequence ID" value="EWG37511.1"/>
    <property type="molecule type" value="Genomic_DNA"/>
</dbReference>
<dbReference type="RefSeq" id="XP_018743702.1">
    <property type="nucleotide sequence ID" value="XM_018903761.1"/>
</dbReference>
<sequence>MFHRSLLRGLAVAEIGSAHQTEKGENPILPRKRRRIVRSCRGSNGSFKVLAPSWDPVLGCMLLVCCVCMAVLLRVWYLFIEHSGKSSHPCNLAGCLFAPRNTPKTAVWIFIPTGRDSARRLCCVVTALTEYFRDFV</sequence>
<name>W7LG13_GIBM7</name>
<dbReference type="EMBL" id="DS022242">
    <property type="protein sequence ID" value="EWG37511.1"/>
    <property type="molecule type" value="Genomic_DNA"/>
</dbReference>
<evidence type="ECO:0000313" key="2">
    <source>
        <dbReference type="EMBL" id="EWG37511.1"/>
    </source>
</evidence>
<dbReference type="KEGG" id="fvr:FVEG_14776"/>
<dbReference type="VEuPathDB" id="FungiDB:FVEG_14776"/>
<gene>
    <name evidence="2" type="ORF">FVEG_14776</name>
</gene>
<keyword evidence="1" id="KW-0472">Membrane</keyword>
<organism evidence="2 3">
    <name type="scientific">Gibberella moniliformis (strain M3125 / FGSC 7600)</name>
    <name type="common">Maize ear and stalk rot fungus</name>
    <name type="synonym">Fusarium verticillioides</name>
    <dbReference type="NCBI Taxonomy" id="334819"/>
    <lineage>
        <taxon>Eukaryota</taxon>
        <taxon>Fungi</taxon>
        <taxon>Dikarya</taxon>
        <taxon>Ascomycota</taxon>
        <taxon>Pezizomycotina</taxon>
        <taxon>Sordariomycetes</taxon>
        <taxon>Hypocreomycetidae</taxon>
        <taxon>Hypocreales</taxon>
        <taxon>Nectriaceae</taxon>
        <taxon>Fusarium</taxon>
        <taxon>Fusarium fujikuroi species complex</taxon>
    </lineage>
</organism>
<evidence type="ECO:0000313" key="3">
    <source>
        <dbReference type="Proteomes" id="UP000009096"/>
    </source>
</evidence>
<dbReference type="AlphaFoldDB" id="W7LG13"/>
<keyword evidence="1" id="KW-1133">Transmembrane helix</keyword>
<accession>W7LG13</accession>
<dbReference type="Proteomes" id="UP000009096">
    <property type="component" value="Chromosome 1"/>
</dbReference>
<proteinExistence type="predicted"/>
<keyword evidence="3" id="KW-1185">Reference proteome</keyword>
<keyword evidence="1" id="KW-0812">Transmembrane</keyword>
<dbReference type="GeneID" id="30071652"/>
<protein>
    <submittedName>
        <fullName evidence="2">Uncharacterized protein</fullName>
    </submittedName>
</protein>